<dbReference type="Gene3D" id="3.40.50.200">
    <property type="entry name" value="Peptidase S8/S53 domain"/>
    <property type="match status" value="1"/>
</dbReference>
<dbReference type="InterPro" id="IPR036852">
    <property type="entry name" value="Peptidase_S8/S53_dom_sf"/>
</dbReference>
<evidence type="ECO:0000256" key="4">
    <source>
        <dbReference type="ARBA" id="ARBA00022801"/>
    </source>
</evidence>
<evidence type="ECO:0000256" key="9">
    <source>
        <dbReference type="SAM" id="MobiDB-lite"/>
    </source>
</evidence>
<gene>
    <name evidence="12" type="ORF">A2318_03540</name>
</gene>
<dbReference type="PRINTS" id="PR00723">
    <property type="entry name" value="SUBTILISIN"/>
</dbReference>
<feature type="active site" description="Charge relay system" evidence="6 7">
    <location>
        <position position="63"/>
    </location>
</feature>
<organism evidence="12 13">
    <name type="scientific">Candidatus Uhrbacteria bacterium RIFOXYB2_FULL_45_11</name>
    <dbReference type="NCBI Taxonomy" id="1802421"/>
    <lineage>
        <taxon>Bacteria</taxon>
        <taxon>Candidatus Uhriibacteriota</taxon>
    </lineage>
</organism>
<dbReference type="InterPro" id="IPR023827">
    <property type="entry name" value="Peptidase_S8_Asp-AS"/>
</dbReference>
<comment type="similarity">
    <text evidence="1 7 8">Belongs to the peptidase S8 family.</text>
</comment>
<dbReference type="PANTHER" id="PTHR43806:SF11">
    <property type="entry name" value="CEREVISIN-RELATED"/>
    <property type="match status" value="1"/>
</dbReference>
<evidence type="ECO:0000256" key="2">
    <source>
        <dbReference type="ARBA" id="ARBA00022670"/>
    </source>
</evidence>
<evidence type="ECO:0000256" key="5">
    <source>
        <dbReference type="ARBA" id="ARBA00022825"/>
    </source>
</evidence>
<dbReference type="AlphaFoldDB" id="A0A1F7W4Y8"/>
<dbReference type="Pfam" id="PF00082">
    <property type="entry name" value="Peptidase_S8"/>
    <property type="match status" value="1"/>
</dbReference>
<feature type="domain" description="Peptidase S8/S53" evidence="11">
    <location>
        <begin position="54"/>
        <end position="349"/>
    </location>
</feature>
<evidence type="ECO:0000256" key="10">
    <source>
        <dbReference type="SAM" id="SignalP"/>
    </source>
</evidence>
<evidence type="ECO:0000313" key="12">
    <source>
        <dbReference type="EMBL" id="OGL97448.1"/>
    </source>
</evidence>
<dbReference type="SUPFAM" id="SSF69318">
    <property type="entry name" value="Integrin alpha N-terminal domain"/>
    <property type="match status" value="1"/>
</dbReference>
<dbReference type="InterPro" id="IPR028994">
    <property type="entry name" value="Integrin_alpha_N"/>
</dbReference>
<feature type="active site" description="Charge relay system" evidence="6 7">
    <location>
        <position position="301"/>
    </location>
</feature>
<dbReference type="PANTHER" id="PTHR43806">
    <property type="entry name" value="PEPTIDASE S8"/>
    <property type="match status" value="1"/>
</dbReference>
<dbReference type="PROSITE" id="PS00136">
    <property type="entry name" value="SUBTILASE_ASP"/>
    <property type="match status" value="1"/>
</dbReference>
<proteinExistence type="inferred from homology"/>
<evidence type="ECO:0000256" key="7">
    <source>
        <dbReference type="PROSITE-ProRule" id="PRU01240"/>
    </source>
</evidence>
<feature type="active site" description="Charge relay system" evidence="6 7">
    <location>
        <position position="128"/>
    </location>
</feature>
<sequence>MVVFLSRKTQAFLLVAVFFASGVFVVHAQAAKDPFVSELWYLNAIHNPTETSSGKESIVAVLDAGFDMTHEDLADQYWVNAGEIANDHKDNDHNGYEDDARGWDFIDNDSNPSPDISDPRADDTIVSHGTLLSGIIAAQANNGKGIVGIASQTKIMPLRILDSKGKGTTAQVRDAITYAVKNGADVINLSLISTKPDDSLQQVIGWAADQGVVIVAAVGNSNLDLDRDPTFPACFDTRIGKNSVIGVAALDKNGKKAAFSNSGSNCVDISAPGVNIFGAVFHDDTNFLYSTSYGSPFEGTSIAAPMVSAAAARLRSVFPLLTPSQIRLSLMLSADPISGVTPEERRALGAGSLNIERALQTAAVFAGSVSGGTTHNVNQHPSGSLIVAQGKGTEPIVKRVNGNGKELASFFAYDKKFRGGVRVAAGDVNGDGTEEIITAAGAGGGPQVRVFDLAGKPMTQFFAFNVSDRYGIFVSAGDVNRDGIDEILVTQDQGGNGQVRIFTMRGEMIGSFYPFGRTELPVFVTVGNFDDDADAEIASSLGGSDKKHRIKIFDANGRYVRDFAALTFLKTGLRVSTVRLRDQKQDQLLVSADSGSAPWVAIFDALGNLKTSSPVLPQNFLGGIQAVAGDVNANGVIEVYTAPVLNGGPQVRAFDDSFKVVGGFFAYDKMGRSGLSLATWNP</sequence>
<dbReference type="Gene3D" id="2.130.10.130">
    <property type="entry name" value="Integrin alpha, N-terminal"/>
    <property type="match status" value="1"/>
</dbReference>
<dbReference type="GO" id="GO:0004252">
    <property type="term" value="F:serine-type endopeptidase activity"/>
    <property type="evidence" value="ECO:0007669"/>
    <property type="project" value="UniProtKB-UniRule"/>
</dbReference>
<feature type="region of interest" description="Disordered" evidence="9">
    <location>
        <begin position="99"/>
        <end position="119"/>
    </location>
</feature>
<evidence type="ECO:0000256" key="3">
    <source>
        <dbReference type="ARBA" id="ARBA00022729"/>
    </source>
</evidence>
<evidence type="ECO:0000256" key="1">
    <source>
        <dbReference type="ARBA" id="ARBA00011073"/>
    </source>
</evidence>
<evidence type="ECO:0000259" key="11">
    <source>
        <dbReference type="Pfam" id="PF00082"/>
    </source>
</evidence>
<name>A0A1F7W4Y8_9BACT</name>
<dbReference type="Proteomes" id="UP000177331">
    <property type="component" value="Unassembled WGS sequence"/>
</dbReference>
<feature type="signal peptide" evidence="10">
    <location>
        <begin position="1"/>
        <end position="28"/>
    </location>
</feature>
<dbReference type="InterPro" id="IPR023828">
    <property type="entry name" value="Peptidase_S8_Ser-AS"/>
</dbReference>
<dbReference type="InterPro" id="IPR013517">
    <property type="entry name" value="FG-GAP"/>
</dbReference>
<keyword evidence="2 7" id="KW-0645">Protease</keyword>
<dbReference type="PROSITE" id="PS51892">
    <property type="entry name" value="SUBTILASE"/>
    <property type="match status" value="1"/>
</dbReference>
<reference evidence="12 13" key="1">
    <citation type="journal article" date="2016" name="Nat. Commun.">
        <title>Thousands of microbial genomes shed light on interconnected biogeochemical processes in an aquifer system.</title>
        <authorList>
            <person name="Anantharaman K."/>
            <person name="Brown C.T."/>
            <person name="Hug L.A."/>
            <person name="Sharon I."/>
            <person name="Castelle C.J."/>
            <person name="Probst A.J."/>
            <person name="Thomas B.C."/>
            <person name="Singh A."/>
            <person name="Wilkins M.J."/>
            <person name="Karaoz U."/>
            <person name="Brodie E.L."/>
            <person name="Williams K.H."/>
            <person name="Hubbard S.S."/>
            <person name="Banfield J.F."/>
        </authorList>
    </citation>
    <scope>NUCLEOTIDE SEQUENCE [LARGE SCALE GENOMIC DNA]</scope>
</reference>
<dbReference type="STRING" id="1802421.A2318_03540"/>
<dbReference type="SUPFAM" id="SSF52743">
    <property type="entry name" value="Subtilisin-like"/>
    <property type="match status" value="1"/>
</dbReference>
<protein>
    <recommendedName>
        <fullName evidence="11">Peptidase S8/S53 domain-containing protein</fullName>
    </recommendedName>
</protein>
<evidence type="ECO:0000256" key="8">
    <source>
        <dbReference type="RuleBase" id="RU003355"/>
    </source>
</evidence>
<evidence type="ECO:0000256" key="6">
    <source>
        <dbReference type="PIRSR" id="PIRSR615500-1"/>
    </source>
</evidence>
<accession>A0A1F7W4Y8</accession>
<keyword evidence="5 7" id="KW-0720">Serine protease</keyword>
<feature type="chain" id="PRO_5009533321" description="Peptidase S8/S53 domain-containing protein" evidence="10">
    <location>
        <begin position="29"/>
        <end position="682"/>
    </location>
</feature>
<dbReference type="InterPro" id="IPR050131">
    <property type="entry name" value="Peptidase_S8_subtilisin-like"/>
</dbReference>
<dbReference type="EMBL" id="MGFD01000047">
    <property type="protein sequence ID" value="OGL97448.1"/>
    <property type="molecule type" value="Genomic_DNA"/>
</dbReference>
<dbReference type="InterPro" id="IPR015500">
    <property type="entry name" value="Peptidase_S8_subtilisin-rel"/>
</dbReference>
<comment type="caution">
    <text evidence="12">The sequence shown here is derived from an EMBL/GenBank/DDBJ whole genome shotgun (WGS) entry which is preliminary data.</text>
</comment>
<dbReference type="GO" id="GO:0006508">
    <property type="term" value="P:proteolysis"/>
    <property type="evidence" value="ECO:0007669"/>
    <property type="project" value="UniProtKB-KW"/>
</dbReference>
<dbReference type="Pfam" id="PF01839">
    <property type="entry name" value="FG-GAP"/>
    <property type="match status" value="1"/>
</dbReference>
<evidence type="ECO:0000313" key="13">
    <source>
        <dbReference type="Proteomes" id="UP000177331"/>
    </source>
</evidence>
<keyword evidence="3 10" id="KW-0732">Signal</keyword>
<dbReference type="InterPro" id="IPR000209">
    <property type="entry name" value="Peptidase_S8/S53_dom"/>
</dbReference>
<dbReference type="PROSITE" id="PS00138">
    <property type="entry name" value="SUBTILASE_SER"/>
    <property type="match status" value="1"/>
</dbReference>
<keyword evidence="4 7" id="KW-0378">Hydrolase</keyword>